<protein>
    <submittedName>
        <fullName evidence="7">RNA polymerase sigma factor</fullName>
    </submittedName>
</protein>
<sequence length="152" mass="18346">MAIDMEEEYEKIYRYCYFHVKDAYLAEDLTQETFLRYLNRNPGLFGGKRLAYLYTIARNLCTDTYRERQPEELKEEPVLENVMEHLEVRMDMKQAVNALKREEQELLLLRYHLELSVREAADILGISRFAFYRREREVLKQLKIRLEGGKEI</sequence>
<name>A0A9D0ZYJ4_9FIRM</name>
<reference evidence="7" key="1">
    <citation type="submission" date="2020-10" db="EMBL/GenBank/DDBJ databases">
        <authorList>
            <person name="Gilroy R."/>
        </authorList>
    </citation>
    <scope>NUCLEOTIDE SEQUENCE</scope>
    <source>
        <strain evidence="7">ChiSjej3B21-11622</strain>
    </source>
</reference>
<evidence type="ECO:0000259" key="6">
    <source>
        <dbReference type="Pfam" id="PF08281"/>
    </source>
</evidence>
<feature type="domain" description="RNA polymerase sigma factor 70 region 4 type 2" evidence="6">
    <location>
        <begin position="91"/>
        <end position="128"/>
    </location>
</feature>
<feature type="domain" description="RNA polymerase sigma-70 region 2" evidence="5">
    <location>
        <begin position="7"/>
        <end position="69"/>
    </location>
</feature>
<dbReference type="SUPFAM" id="SSF88659">
    <property type="entry name" value="Sigma3 and sigma4 domains of RNA polymerase sigma factors"/>
    <property type="match status" value="1"/>
</dbReference>
<dbReference type="Pfam" id="PF08281">
    <property type="entry name" value="Sigma70_r4_2"/>
    <property type="match status" value="1"/>
</dbReference>
<evidence type="ECO:0000313" key="7">
    <source>
        <dbReference type="EMBL" id="HIQ97048.1"/>
    </source>
</evidence>
<comment type="caution">
    <text evidence="7">The sequence shown here is derived from an EMBL/GenBank/DDBJ whole genome shotgun (WGS) entry which is preliminary data.</text>
</comment>
<keyword evidence="3" id="KW-0731">Sigma factor</keyword>
<dbReference type="InterPro" id="IPR036388">
    <property type="entry name" value="WH-like_DNA-bd_sf"/>
</dbReference>
<comment type="similarity">
    <text evidence="1">Belongs to the sigma-70 factor family. ECF subfamily.</text>
</comment>
<proteinExistence type="inferred from homology"/>
<accession>A0A9D0ZYJ4</accession>
<gene>
    <name evidence="7" type="ORF">IAB26_10855</name>
</gene>
<dbReference type="Gene3D" id="1.10.10.10">
    <property type="entry name" value="Winged helix-like DNA-binding domain superfamily/Winged helix DNA-binding domain"/>
    <property type="match status" value="1"/>
</dbReference>
<dbReference type="GO" id="GO:0003677">
    <property type="term" value="F:DNA binding"/>
    <property type="evidence" value="ECO:0007669"/>
    <property type="project" value="InterPro"/>
</dbReference>
<dbReference type="GO" id="GO:0006352">
    <property type="term" value="P:DNA-templated transcription initiation"/>
    <property type="evidence" value="ECO:0007669"/>
    <property type="project" value="InterPro"/>
</dbReference>
<dbReference type="InterPro" id="IPR013325">
    <property type="entry name" value="RNA_pol_sigma_r2"/>
</dbReference>
<dbReference type="PANTHER" id="PTHR43133">
    <property type="entry name" value="RNA POLYMERASE ECF-TYPE SIGMA FACTO"/>
    <property type="match status" value="1"/>
</dbReference>
<dbReference type="PANTHER" id="PTHR43133:SF57">
    <property type="entry name" value="RNA POLYMERASE SIGMA-70 FACTOR"/>
    <property type="match status" value="1"/>
</dbReference>
<evidence type="ECO:0000256" key="3">
    <source>
        <dbReference type="ARBA" id="ARBA00023082"/>
    </source>
</evidence>
<dbReference type="AlphaFoldDB" id="A0A9D0ZYJ4"/>
<dbReference type="InterPro" id="IPR007627">
    <property type="entry name" value="RNA_pol_sigma70_r2"/>
</dbReference>
<dbReference type="SUPFAM" id="SSF88946">
    <property type="entry name" value="Sigma2 domain of RNA polymerase sigma factors"/>
    <property type="match status" value="1"/>
</dbReference>
<dbReference type="Gene3D" id="1.10.1740.10">
    <property type="match status" value="1"/>
</dbReference>
<dbReference type="Proteomes" id="UP000886886">
    <property type="component" value="Unassembled WGS sequence"/>
</dbReference>
<dbReference type="InterPro" id="IPR014284">
    <property type="entry name" value="RNA_pol_sigma-70_dom"/>
</dbReference>
<reference evidence="7" key="2">
    <citation type="journal article" date="2021" name="PeerJ">
        <title>Extensive microbial diversity within the chicken gut microbiome revealed by metagenomics and culture.</title>
        <authorList>
            <person name="Gilroy R."/>
            <person name="Ravi A."/>
            <person name="Getino M."/>
            <person name="Pursley I."/>
            <person name="Horton D.L."/>
            <person name="Alikhan N.F."/>
            <person name="Baker D."/>
            <person name="Gharbi K."/>
            <person name="Hall N."/>
            <person name="Watson M."/>
            <person name="Adriaenssens E.M."/>
            <person name="Foster-Nyarko E."/>
            <person name="Jarju S."/>
            <person name="Secka A."/>
            <person name="Antonio M."/>
            <person name="Oren A."/>
            <person name="Chaudhuri R.R."/>
            <person name="La Ragione R."/>
            <person name="Hildebrand F."/>
            <person name="Pallen M.J."/>
        </authorList>
    </citation>
    <scope>NUCLEOTIDE SEQUENCE</scope>
    <source>
        <strain evidence="7">ChiSjej3B21-11622</strain>
    </source>
</reference>
<dbReference type="Pfam" id="PF04542">
    <property type="entry name" value="Sigma70_r2"/>
    <property type="match status" value="1"/>
</dbReference>
<evidence type="ECO:0000256" key="1">
    <source>
        <dbReference type="ARBA" id="ARBA00010641"/>
    </source>
</evidence>
<dbReference type="EMBL" id="DVFT01000158">
    <property type="protein sequence ID" value="HIQ97048.1"/>
    <property type="molecule type" value="Genomic_DNA"/>
</dbReference>
<dbReference type="InterPro" id="IPR039425">
    <property type="entry name" value="RNA_pol_sigma-70-like"/>
</dbReference>
<evidence type="ECO:0000256" key="2">
    <source>
        <dbReference type="ARBA" id="ARBA00023015"/>
    </source>
</evidence>
<evidence type="ECO:0000313" key="8">
    <source>
        <dbReference type="Proteomes" id="UP000886886"/>
    </source>
</evidence>
<organism evidence="7 8">
    <name type="scientific">Candidatus Limivivens merdigallinarum</name>
    <dbReference type="NCBI Taxonomy" id="2840859"/>
    <lineage>
        <taxon>Bacteria</taxon>
        <taxon>Bacillati</taxon>
        <taxon>Bacillota</taxon>
        <taxon>Clostridia</taxon>
        <taxon>Lachnospirales</taxon>
        <taxon>Lachnospiraceae</taxon>
        <taxon>Lachnospiraceae incertae sedis</taxon>
        <taxon>Candidatus Limivivens</taxon>
    </lineage>
</organism>
<evidence type="ECO:0000259" key="5">
    <source>
        <dbReference type="Pfam" id="PF04542"/>
    </source>
</evidence>
<keyword evidence="2" id="KW-0805">Transcription regulation</keyword>
<dbReference type="NCBIfam" id="TIGR02937">
    <property type="entry name" value="sigma70-ECF"/>
    <property type="match status" value="1"/>
</dbReference>
<evidence type="ECO:0000256" key="4">
    <source>
        <dbReference type="ARBA" id="ARBA00023163"/>
    </source>
</evidence>
<dbReference type="InterPro" id="IPR013324">
    <property type="entry name" value="RNA_pol_sigma_r3/r4-like"/>
</dbReference>
<dbReference type="GO" id="GO:0016987">
    <property type="term" value="F:sigma factor activity"/>
    <property type="evidence" value="ECO:0007669"/>
    <property type="project" value="UniProtKB-KW"/>
</dbReference>
<dbReference type="InterPro" id="IPR013249">
    <property type="entry name" value="RNA_pol_sigma70_r4_t2"/>
</dbReference>
<keyword evidence="4" id="KW-0804">Transcription</keyword>